<evidence type="ECO:0000313" key="2">
    <source>
        <dbReference type="EMBL" id="PIS08844.1"/>
    </source>
</evidence>
<dbReference type="AlphaFoldDB" id="A0A2H0W844"/>
<name>A0A2H0W844_9BACT</name>
<sequence>MKRINLIKLGLIFLLNLVLFSLGSKKAWAVVKTSGDLQVTYDDPLFSASTVWYPGLTETRSFKVKNIGSKKHQNYTKAEDYSDTGNLAQVLFLSLKKGSNYYFGSGMTKTMRDFWNQGDLRLTDINSGEELTYDITIYFSSSAGNEYQGKQAKFDLVIRFADTDDEVVIGVGGDGDGGDGAVVSALSDLSFQIGGYLPVFYEEEEEVEEKGEVEGVIEEEGEVKGEATCPWWESLWWLPLLIQAVLSFLYYFLIRKREIKNWFSVPLMLGILSQIVHWILGCQCALSFLCPWYWLFNLLIFSFSSFYYQNLKSKI</sequence>
<keyword evidence="1" id="KW-0812">Transmembrane</keyword>
<protein>
    <submittedName>
        <fullName evidence="2">Uncharacterized protein</fullName>
    </submittedName>
</protein>
<dbReference type="EMBL" id="PEZT01000027">
    <property type="protein sequence ID" value="PIS08844.1"/>
    <property type="molecule type" value="Genomic_DNA"/>
</dbReference>
<proteinExistence type="predicted"/>
<accession>A0A2H0W844</accession>
<comment type="caution">
    <text evidence="2">The sequence shown here is derived from an EMBL/GenBank/DDBJ whole genome shotgun (WGS) entry which is preliminary data.</text>
</comment>
<feature type="transmembrane region" description="Helical" evidence="1">
    <location>
        <begin position="261"/>
        <end position="280"/>
    </location>
</feature>
<organism evidence="2 3">
    <name type="scientific">Candidatus Beckwithbacteria bacterium CG10_big_fil_rev_8_21_14_0_10_34_10</name>
    <dbReference type="NCBI Taxonomy" id="1974495"/>
    <lineage>
        <taxon>Bacteria</taxon>
        <taxon>Candidatus Beckwithiibacteriota</taxon>
    </lineage>
</organism>
<evidence type="ECO:0000256" key="1">
    <source>
        <dbReference type="SAM" id="Phobius"/>
    </source>
</evidence>
<gene>
    <name evidence="2" type="ORF">COT75_04530</name>
</gene>
<keyword evidence="1" id="KW-1133">Transmembrane helix</keyword>
<feature type="transmembrane region" description="Helical" evidence="1">
    <location>
        <begin position="235"/>
        <end position="254"/>
    </location>
</feature>
<keyword evidence="1" id="KW-0472">Membrane</keyword>
<reference evidence="3" key="1">
    <citation type="submission" date="2017-09" db="EMBL/GenBank/DDBJ databases">
        <title>Depth-based differentiation of microbial function through sediment-hosted aquifers and enrichment of novel symbionts in the deep terrestrial subsurface.</title>
        <authorList>
            <person name="Probst A.J."/>
            <person name="Ladd B."/>
            <person name="Jarett J.K."/>
            <person name="Geller-Mcgrath D.E."/>
            <person name="Sieber C.M.K."/>
            <person name="Emerson J.B."/>
            <person name="Anantharaman K."/>
            <person name="Thomas B.C."/>
            <person name="Malmstrom R."/>
            <person name="Stieglmeier M."/>
            <person name="Klingl A."/>
            <person name="Woyke T."/>
            <person name="Ryan C.M."/>
            <person name="Banfield J.F."/>
        </authorList>
    </citation>
    <scope>NUCLEOTIDE SEQUENCE [LARGE SCALE GENOMIC DNA]</scope>
</reference>
<evidence type="ECO:0000313" key="3">
    <source>
        <dbReference type="Proteomes" id="UP000230093"/>
    </source>
</evidence>
<dbReference type="Proteomes" id="UP000230093">
    <property type="component" value="Unassembled WGS sequence"/>
</dbReference>
<feature type="transmembrane region" description="Helical" evidence="1">
    <location>
        <begin position="292"/>
        <end position="308"/>
    </location>
</feature>